<name>A0AAV6YQD5_ENGPU</name>
<proteinExistence type="predicted"/>
<feature type="region of interest" description="Disordered" evidence="1">
    <location>
        <begin position="272"/>
        <end position="296"/>
    </location>
</feature>
<reference evidence="2" key="1">
    <citation type="thesis" date="2020" institute="ProQuest LLC" country="789 East Eisenhower Parkway, Ann Arbor, MI, USA">
        <title>Comparative Genomics and Chromosome Evolution.</title>
        <authorList>
            <person name="Mudd A.B."/>
        </authorList>
    </citation>
    <scope>NUCLEOTIDE SEQUENCE</scope>
    <source>
        <strain evidence="2">237g6f4</strain>
        <tissue evidence="2">Blood</tissue>
    </source>
</reference>
<feature type="compositionally biased region" description="Basic and acidic residues" evidence="1">
    <location>
        <begin position="452"/>
        <end position="474"/>
    </location>
</feature>
<comment type="caution">
    <text evidence="2">The sequence shown here is derived from an EMBL/GenBank/DDBJ whole genome shotgun (WGS) entry which is preliminary data.</text>
</comment>
<dbReference type="SUPFAM" id="SSF47473">
    <property type="entry name" value="EF-hand"/>
    <property type="match status" value="1"/>
</dbReference>
<feature type="region of interest" description="Disordered" evidence="1">
    <location>
        <begin position="58"/>
        <end position="86"/>
    </location>
</feature>
<dbReference type="InterPro" id="IPR042847">
    <property type="entry name" value="EFC12"/>
</dbReference>
<evidence type="ECO:0000313" key="3">
    <source>
        <dbReference type="Proteomes" id="UP000824782"/>
    </source>
</evidence>
<evidence type="ECO:0000256" key="1">
    <source>
        <dbReference type="SAM" id="MobiDB-lite"/>
    </source>
</evidence>
<evidence type="ECO:0008006" key="4">
    <source>
        <dbReference type="Google" id="ProtNLM"/>
    </source>
</evidence>
<keyword evidence="3" id="KW-1185">Reference proteome</keyword>
<dbReference type="PANTHER" id="PTHR47225">
    <property type="entry name" value="EF-HAND CALCIUM-BINDING DOMAIN-CONTAINING PROTEIN 12"/>
    <property type="match status" value="1"/>
</dbReference>
<accession>A0AAV6YQD5</accession>
<dbReference type="PANTHER" id="PTHR47225:SF1">
    <property type="entry name" value="EF-HAND CALCIUM-BINDING DOMAIN-CONTAINING PROTEIN 12"/>
    <property type="match status" value="1"/>
</dbReference>
<organism evidence="2 3">
    <name type="scientific">Engystomops pustulosus</name>
    <name type="common">Tungara frog</name>
    <name type="synonym">Physalaemus pustulosus</name>
    <dbReference type="NCBI Taxonomy" id="76066"/>
    <lineage>
        <taxon>Eukaryota</taxon>
        <taxon>Metazoa</taxon>
        <taxon>Chordata</taxon>
        <taxon>Craniata</taxon>
        <taxon>Vertebrata</taxon>
        <taxon>Euteleostomi</taxon>
        <taxon>Amphibia</taxon>
        <taxon>Batrachia</taxon>
        <taxon>Anura</taxon>
        <taxon>Neobatrachia</taxon>
        <taxon>Hyloidea</taxon>
        <taxon>Leptodactylidae</taxon>
        <taxon>Leiuperinae</taxon>
        <taxon>Engystomops</taxon>
    </lineage>
</organism>
<sequence>MAKEVSFQDLTTDNGAIRWKQRDLSQTHFFKVASRTFGPPKSRTRRIIAPPMEKLETEELKEETPVSSGNIIMSPGDWMTRNGEGHNTKRSITDWISERKNLRTQLDNMGDVGRWLQGKPELTDLERRVRDKMAERQIVRHMTRENSQDVDEGCRVSKSAQRRVITPAIQQPSPQALAILDYYLHQRRLRLVDLYNQTNKSKKKEISSKDLKSVRKETRIPISDGQFDDLVVSLGSKHPNHINYKELSVGRHLWWKKTRDERRKGVSVDPVVVKSFSPPGEVQPEPSVSGSPDSRMDSIWRSRHVSSVQSDSSKSQFLQVPPISLDEMRPLSYEDMEEIGKNYREQRRRAQSNTRLLEWLEQCRLVRTGNGAVDGHALPSTLGEEAAELVEQFRRQGLQQYHKILKLCKASGVPLTETLLEQALLYPGDKLICESEEHLQLRQPGTALSSKENVKGESRGETSSMDKTRMDKTLKNPSQMCSSSGPYPPEKYVRRVKRKVRGKKSLRTDTLACWTTYEQFQEMSR</sequence>
<evidence type="ECO:0000313" key="2">
    <source>
        <dbReference type="EMBL" id="KAG8538263.1"/>
    </source>
</evidence>
<dbReference type="AlphaFoldDB" id="A0AAV6YQD5"/>
<dbReference type="EMBL" id="WNYA01022609">
    <property type="protein sequence ID" value="KAG8538263.1"/>
    <property type="molecule type" value="Genomic_DNA"/>
</dbReference>
<gene>
    <name evidence="2" type="ORF">GDO81_023000</name>
</gene>
<protein>
    <recommendedName>
        <fullName evidence="4">EF-hand calcium-binding domain-containing protein 12</fullName>
    </recommendedName>
</protein>
<dbReference type="InterPro" id="IPR011992">
    <property type="entry name" value="EF-hand-dom_pair"/>
</dbReference>
<dbReference type="Proteomes" id="UP000824782">
    <property type="component" value="Unassembled WGS sequence"/>
</dbReference>
<feature type="compositionally biased region" description="Polar residues" evidence="1">
    <location>
        <begin position="475"/>
        <end position="485"/>
    </location>
</feature>
<feature type="region of interest" description="Disordered" evidence="1">
    <location>
        <begin position="442"/>
        <end position="492"/>
    </location>
</feature>